<evidence type="ECO:0000256" key="17">
    <source>
        <dbReference type="PIRNR" id="PIRNR017632"/>
    </source>
</evidence>
<dbReference type="Pfam" id="PF15508">
    <property type="entry name" value="NAAA-beta"/>
    <property type="match status" value="1"/>
</dbReference>
<dbReference type="InterPro" id="IPR016699">
    <property type="entry name" value="Acid_ceramidase-like"/>
</dbReference>
<evidence type="ECO:0000256" key="6">
    <source>
        <dbReference type="ARBA" id="ARBA00011891"/>
    </source>
</evidence>
<evidence type="ECO:0000256" key="7">
    <source>
        <dbReference type="ARBA" id="ARBA00022525"/>
    </source>
</evidence>
<dbReference type="GO" id="GO:0005764">
    <property type="term" value="C:lysosome"/>
    <property type="evidence" value="ECO:0007669"/>
    <property type="project" value="UniProtKB-SubCell"/>
</dbReference>
<evidence type="ECO:0000256" key="14">
    <source>
        <dbReference type="ARBA" id="ARBA00023180"/>
    </source>
</evidence>
<evidence type="ECO:0000256" key="9">
    <source>
        <dbReference type="ARBA" id="ARBA00022801"/>
    </source>
</evidence>
<evidence type="ECO:0000259" key="21">
    <source>
        <dbReference type="Pfam" id="PF15508"/>
    </source>
</evidence>
<feature type="domain" description="Choloylglycine hydrolase/NAAA C-terminal" evidence="20">
    <location>
        <begin position="137"/>
        <end position="357"/>
    </location>
</feature>
<keyword evidence="12" id="KW-0865">Zymogen</keyword>
<dbReference type="InterPro" id="IPR029130">
    <property type="entry name" value="Acid_ceramidase_N"/>
</dbReference>
<dbReference type="Proteomes" id="UP000283509">
    <property type="component" value="Unassembled WGS sequence"/>
</dbReference>
<evidence type="ECO:0000256" key="8">
    <source>
        <dbReference type="ARBA" id="ARBA00022729"/>
    </source>
</evidence>
<dbReference type="Gene3D" id="3.60.60.10">
    <property type="entry name" value="Penicillin V Acylase, Chain A"/>
    <property type="match status" value="1"/>
</dbReference>
<dbReference type="OrthoDB" id="5273684at2759"/>
<dbReference type="GO" id="GO:0006631">
    <property type="term" value="P:fatty acid metabolic process"/>
    <property type="evidence" value="ECO:0007669"/>
    <property type="project" value="InterPro"/>
</dbReference>
<keyword evidence="15" id="KW-0458">Lysosome</keyword>
<dbReference type="GO" id="GO:0005576">
    <property type="term" value="C:extracellular region"/>
    <property type="evidence" value="ECO:0007669"/>
    <property type="project" value="UniProtKB-SubCell"/>
</dbReference>
<keyword evidence="23" id="KW-1185">Reference proteome</keyword>
<evidence type="ECO:0000256" key="12">
    <source>
        <dbReference type="ARBA" id="ARBA00023145"/>
    </source>
</evidence>
<feature type="domain" description="Acid ceramidase N-terminal" evidence="21">
    <location>
        <begin position="42"/>
        <end position="91"/>
    </location>
</feature>
<keyword evidence="9 17" id="KW-0378">Hydrolase</keyword>
<evidence type="ECO:0000256" key="1">
    <source>
        <dbReference type="ARBA" id="ARBA00004371"/>
    </source>
</evidence>
<feature type="signal peptide" evidence="19">
    <location>
        <begin position="1"/>
        <end position="21"/>
    </location>
</feature>
<evidence type="ECO:0000313" key="22">
    <source>
        <dbReference type="EMBL" id="ROT64158.1"/>
    </source>
</evidence>
<evidence type="ECO:0000256" key="15">
    <source>
        <dbReference type="ARBA" id="ARBA00023228"/>
    </source>
</evidence>
<evidence type="ECO:0000256" key="16">
    <source>
        <dbReference type="ARBA" id="ARBA00040588"/>
    </source>
</evidence>
<dbReference type="PANTHER" id="PTHR28583:SF1">
    <property type="entry name" value="ACID CERAMIDASE"/>
    <property type="match status" value="1"/>
</dbReference>
<protein>
    <recommendedName>
        <fullName evidence="16">Acid ceramidase</fullName>
        <ecNumber evidence="6">3.5.1.23</ecNumber>
    </recommendedName>
</protein>
<keyword evidence="11 17" id="KW-0443">Lipid metabolism</keyword>
<dbReference type="CDD" id="cd01903">
    <property type="entry name" value="Ntn_AC_NAAA"/>
    <property type="match status" value="1"/>
</dbReference>
<dbReference type="EC" id="3.5.1.23" evidence="6"/>
<accession>A0A423SIR6</accession>
<gene>
    <name evidence="22" type="ORF">C7M84_017905</name>
</gene>
<dbReference type="Pfam" id="PF02275">
    <property type="entry name" value="CBAH"/>
    <property type="match status" value="1"/>
</dbReference>
<dbReference type="FunFam" id="3.60.60.10:FF:000006">
    <property type="entry name" value="N-acylethanolamine-hydrolyzing acid amidase"/>
    <property type="match status" value="1"/>
</dbReference>
<proteinExistence type="inferred from homology"/>
<keyword evidence="14" id="KW-0325">Glycoprotein</keyword>
<evidence type="ECO:0000259" key="20">
    <source>
        <dbReference type="Pfam" id="PF02275"/>
    </source>
</evidence>
<keyword evidence="7" id="KW-0964">Secreted</keyword>
<dbReference type="PANTHER" id="PTHR28583">
    <property type="entry name" value="ACID AMIDASE"/>
    <property type="match status" value="1"/>
</dbReference>
<evidence type="ECO:0000256" key="11">
    <source>
        <dbReference type="ARBA" id="ARBA00023098"/>
    </source>
</evidence>
<evidence type="ECO:0000256" key="10">
    <source>
        <dbReference type="ARBA" id="ARBA00022919"/>
    </source>
</evidence>
<keyword evidence="10" id="KW-0746">Sphingolipid metabolism</keyword>
<feature type="chain" id="PRO_5019163095" description="Acid ceramidase" evidence="19">
    <location>
        <begin position="22"/>
        <end position="392"/>
    </location>
</feature>
<dbReference type="PIRSF" id="PIRSF017632">
    <property type="entry name" value="Acid_ceramidase-like"/>
    <property type="match status" value="1"/>
</dbReference>
<dbReference type="STRING" id="6689.A0A423SIR6"/>
<keyword evidence="8 19" id="KW-0732">Signal</keyword>
<evidence type="ECO:0000256" key="13">
    <source>
        <dbReference type="ARBA" id="ARBA00023157"/>
    </source>
</evidence>
<feature type="active site" description="Nucleophile" evidence="18">
    <location>
        <position position="137"/>
    </location>
</feature>
<dbReference type="InterPro" id="IPR029132">
    <property type="entry name" value="CBAH/NAAA_C"/>
</dbReference>
<evidence type="ECO:0000256" key="3">
    <source>
        <dbReference type="ARBA" id="ARBA00004760"/>
    </source>
</evidence>
<keyword evidence="13" id="KW-1015">Disulfide bond</keyword>
<dbReference type="GO" id="GO:0017064">
    <property type="term" value="F:fatty acid amide hydrolase activity"/>
    <property type="evidence" value="ECO:0007669"/>
    <property type="project" value="InterPro"/>
</dbReference>
<reference evidence="22 23" key="1">
    <citation type="submission" date="2018-04" db="EMBL/GenBank/DDBJ databases">
        <authorList>
            <person name="Zhang X."/>
            <person name="Yuan J."/>
            <person name="Li F."/>
            <person name="Xiang J."/>
        </authorList>
    </citation>
    <scope>NUCLEOTIDE SEQUENCE [LARGE SCALE GENOMIC DNA]</scope>
    <source>
        <tissue evidence="22">Muscle</tissue>
    </source>
</reference>
<comment type="pathway">
    <text evidence="3">Lipid metabolism; sphingolipid metabolism.</text>
</comment>
<reference evidence="22 23" key="2">
    <citation type="submission" date="2019-01" db="EMBL/GenBank/DDBJ databases">
        <title>The decoding of complex shrimp genome reveals the adaptation for benthos swimmer, frequently molting mechanism and breeding impact on genome.</title>
        <authorList>
            <person name="Sun Y."/>
            <person name="Gao Y."/>
            <person name="Yu Y."/>
        </authorList>
    </citation>
    <scope>NUCLEOTIDE SEQUENCE [LARGE SCALE GENOMIC DNA]</scope>
    <source>
        <tissue evidence="22">Muscle</tissue>
    </source>
</reference>
<comment type="caution">
    <text evidence="22">The sequence shown here is derived from an EMBL/GenBank/DDBJ whole genome shotgun (WGS) entry which is preliminary data.</text>
</comment>
<sequence>MGRVFCFLILVTLLLEVSSLALEKEFQKCEKSAYPPPESDLVPTFEVDLDLPPLQRWAPLMRVKGPKLITLVDDVKELIHSIVGEKIFNTIMSNLPKVATSLPYPFYEEMVGIATFSGMPLSLVTLYNIFYEAFTLCTSIIAQDPEGHLYHGRNLDTGVFLGWDAKNHTWKVAEKLRPLTVQLDWKKNGTTLFRSVNFAGYVGVLTAVKKDKFTFSLDKRFALNGGYMGLLEWILFNDYKQSWVAFLTREVMEEAASYDEAQTKLSKTRLLAPVYFILGGIKPYQGCVITRDRDNFNMLSLDSKSINTKLWFLVQTNYDHWKTPPFFDDRRTPATKCLNEAGQKNASLGLIYNVLSTKPVLNKESVYTSLMEAKSGQLQAWIRSCPDPCWPW</sequence>
<dbReference type="GO" id="GO:0017040">
    <property type="term" value="F:N-acylsphingosine amidohydrolase activity"/>
    <property type="evidence" value="ECO:0007669"/>
    <property type="project" value="UniProtKB-EC"/>
</dbReference>
<comment type="subcellular location">
    <subcellularLocation>
        <location evidence="1">Lysosome</location>
    </subcellularLocation>
    <subcellularLocation>
        <location evidence="2">Secreted</location>
    </subcellularLocation>
</comment>
<evidence type="ECO:0000256" key="19">
    <source>
        <dbReference type="SAM" id="SignalP"/>
    </source>
</evidence>
<dbReference type="GO" id="GO:0016020">
    <property type="term" value="C:membrane"/>
    <property type="evidence" value="ECO:0007669"/>
    <property type="project" value="GOC"/>
</dbReference>
<comment type="similarity">
    <text evidence="5 17">Belongs to the acid ceramidase family.</text>
</comment>
<evidence type="ECO:0000256" key="2">
    <source>
        <dbReference type="ARBA" id="ARBA00004613"/>
    </source>
</evidence>
<comment type="pathway">
    <text evidence="4">Sphingolipid metabolism.</text>
</comment>
<evidence type="ECO:0000313" key="23">
    <source>
        <dbReference type="Proteomes" id="UP000283509"/>
    </source>
</evidence>
<name>A0A423SIR6_PENVA</name>
<organism evidence="22 23">
    <name type="scientific">Penaeus vannamei</name>
    <name type="common">Whiteleg shrimp</name>
    <name type="synonym">Litopenaeus vannamei</name>
    <dbReference type="NCBI Taxonomy" id="6689"/>
    <lineage>
        <taxon>Eukaryota</taxon>
        <taxon>Metazoa</taxon>
        <taxon>Ecdysozoa</taxon>
        <taxon>Arthropoda</taxon>
        <taxon>Crustacea</taxon>
        <taxon>Multicrustacea</taxon>
        <taxon>Malacostraca</taxon>
        <taxon>Eumalacostraca</taxon>
        <taxon>Eucarida</taxon>
        <taxon>Decapoda</taxon>
        <taxon>Dendrobranchiata</taxon>
        <taxon>Penaeoidea</taxon>
        <taxon>Penaeidae</taxon>
        <taxon>Penaeus</taxon>
    </lineage>
</organism>
<evidence type="ECO:0000256" key="4">
    <source>
        <dbReference type="ARBA" id="ARBA00004991"/>
    </source>
</evidence>
<dbReference type="GO" id="GO:0006665">
    <property type="term" value="P:sphingolipid metabolic process"/>
    <property type="evidence" value="ECO:0007669"/>
    <property type="project" value="UniProtKB-KW"/>
</dbReference>
<evidence type="ECO:0000256" key="18">
    <source>
        <dbReference type="PIRSR" id="PIRSR017632-1"/>
    </source>
</evidence>
<evidence type="ECO:0000256" key="5">
    <source>
        <dbReference type="ARBA" id="ARBA00005730"/>
    </source>
</evidence>
<dbReference type="AlphaFoldDB" id="A0A423SIR6"/>
<dbReference type="EMBL" id="QCYY01003311">
    <property type="protein sequence ID" value="ROT64158.1"/>
    <property type="molecule type" value="Genomic_DNA"/>
</dbReference>